<evidence type="ECO:0000256" key="5">
    <source>
        <dbReference type="ARBA" id="ARBA00023136"/>
    </source>
</evidence>
<feature type="transmembrane region" description="Helical" evidence="6">
    <location>
        <begin position="141"/>
        <end position="158"/>
    </location>
</feature>
<protein>
    <submittedName>
        <fullName evidence="7">ABC transporter permease</fullName>
    </submittedName>
</protein>
<dbReference type="RefSeq" id="WP_180549866.1">
    <property type="nucleotide sequence ID" value="NZ_JACCKX010000001.1"/>
</dbReference>
<dbReference type="PANTHER" id="PTHR43370">
    <property type="entry name" value="SUGAR ABC TRANSPORTER INTEGRAL MEMBRANE PROTEIN-RELATED"/>
    <property type="match status" value="1"/>
</dbReference>
<evidence type="ECO:0000256" key="4">
    <source>
        <dbReference type="ARBA" id="ARBA00022989"/>
    </source>
</evidence>
<dbReference type="GO" id="GO:0005886">
    <property type="term" value="C:plasma membrane"/>
    <property type="evidence" value="ECO:0007669"/>
    <property type="project" value="UniProtKB-SubCell"/>
</dbReference>
<feature type="transmembrane region" description="Helical" evidence="6">
    <location>
        <begin position="263"/>
        <end position="283"/>
    </location>
</feature>
<feature type="transmembrane region" description="Helical" evidence="6">
    <location>
        <begin position="89"/>
        <end position="111"/>
    </location>
</feature>
<comment type="subcellular location">
    <subcellularLocation>
        <location evidence="1">Cell membrane</location>
        <topology evidence="1">Multi-pass membrane protein</topology>
    </subcellularLocation>
</comment>
<evidence type="ECO:0000256" key="2">
    <source>
        <dbReference type="ARBA" id="ARBA00022475"/>
    </source>
</evidence>
<feature type="transmembrane region" description="Helical" evidence="6">
    <location>
        <begin position="6"/>
        <end position="26"/>
    </location>
</feature>
<feature type="transmembrane region" description="Helical" evidence="6">
    <location>
        <begin position="33"/>
        <end position="54"/>
    </location>
</feature>
<evidence type="ECO:0000256" key="6">
    <source>
        <dbReference type="SAM" id="Phobius"/>
    </source>
</evidence>
<keyword evidence="2" id="KW-1003">Cell membrane</keyword>
<dbReference type="Proteomes" id="UP000589716">
    <property type="component" value="Unassembled WGS sequence"/>
</dbReference>
<keyword evidence="5 6" id="KW-0472">Membrane</keyword>
<dbReference type="PANTHER" id="PTHR43370:SF2">
    <property type="entry name" value="ABC TRANSPORTER PERMEASE PROTEIN"/>
    <property type="match status" value="1"/>
</dbReference>
<feature type="transmembrane region" description="Helical" evidence="6">
    <location>
        <begin position="60"/>
        <end position="82"/>
    </location>
</feature>
<evidence type="ECO:0000256" key="1">
    <source>
        <dbReference type="ARBA" id="ARBA00004651"/>
    </source>
</evidence>
<keyword evidence="4 6" id="KW-1133">Transmembrane helix</keyword>
<feature type="transmembrane region" description="Helical" evidence="6">
    <location>
        <begin position="188"/>
        <end position="207"/>
    </location>
</feature>
<feature type="transmembrane region" description="Helical" evidence="6">
    <location>
        <begin position="213"/>
        <end position="232"/>
    </location>
</feature>
<dbReference type="CDD" id="cd06580">
    <property type="entry name" value="TM_PBP1_transp_TpRbsC_like"/>
    <property type="match status" value="1"/>
</dbReference>
<comment type="caution">
    <text evidence="7">The sequence shown here is derived from an EMBL/GenBank/DDBJ whole genome shotgun (WGS) entry which is preliminary data.</text>
</comment>
<name>A0A853IR85_9BURK</name>
<dbReference type="EMBL" id="JACCKX010000001">
    <property type="protein sequence ID" value="NZA01385.1"/>
    <property type="molecule type" value="Genomic_DNA"/>
</dbReference>
<dbReference type="Pfam" id="PF02653">
    <property type="entry name" value="BPD_transp_2"/>
    <property type="match status" value="1"/>
</dbReference>
<dbReference type="AlphaFoldDB" id="A0A853IR85"/>
<organism evidence="7 8">
    <name type="scientific">Ottowia beijingensis</name>
    <dbReference type="NCBI Taxonomy" id="1207057"/>
    <lineage>
        <taxon>Bacteria</taxon>
        <taxon>Pseudomonadati</taxon>
        <taxon>Pseudomonadota</taxon>
        <taxon>Betaproteobacteria</taxon>
        <taxon>Burkholderiales</taxon>
        <taxon>Comamonadaceae</taxon>
        <taxon>Ottowia</taxon>
    </lineage>
</organism>
<feature type="transmembrane region" description="Helical" evidence="6">
    <location>
        <begin position="239"/>
        <end position="257"/>
    </location>
</feature>
<sequence length="321" mass="33694">MDQYALLFAATLNAGTVLAIAALGLLINEKAGIVNLGAEGMMLCAAIAGFAAVVHTGNDWAGFAAGMAAGALLAAVFGWLVIWLNTNQYATGLALSLFGVGFSAFVGIGYVQAKLPERPQFNWLGLGDVPLIGPALLRHHPLVYGAMLIAAGLIWFLYRTRGGLVLRSVGESPQSAHALGYHVRGIRLAAVVAGGALCGLAGAYISVIYTPLWVEGMVAGKGWIALALTTFATWRPARILLGAYLFGGVTMLQFHLQGQGVQVPSQVLTMMPYLATIVVLALISRNPTWIRVNMPASLGKPFHPGREAGAVPAHCSFSSDR</sequence>
<keyword evidence="3 6" id="KW-0812">Transmembrane</keyword>
<dbReference type="GO" id="GO:0022857">
    <property type="term" value="F:transmembrane transporter activity"/>
    <property type="evidence" value="ECO:0007669"/>
    <property type="project" value="InterPro"/>
</dbReference>
<keyword evidence="8" id="KW-1185">Reference proteome</keyword>
<dbReference type="InterPro" id="IPR001851">
    <property type="entry name" value="ABC_transp_permease"/>
</dbReference>
<evidence type="ECO:0000313" key="8">
    <source>
        <dbReference type="Proteomes" id="UP000589716"/>
    </source>
</evidence>
<reference evidence="7 8" key="1">
    <citation type="submission" date="2020-07" db="EMBL/GenBank/DDBJ databases">
        <authorList>
            <person name="Maaloum M."/>
        </authorList>
    </citation>
    <scope>NUCLEOTIDE SEQUENCE [LARGE SCALE GENOMIC DNA]</scope>
    <source>
        <strain evidence="7 8">GCS-AN-3</strain>
    </source>
</reference>
<evidence type="ECO:0000256" key="3">
    <source>
        <dbReference type="ARBA" id="ARBA00022692"/>
    </source>
</evidence>
<accession>A0A853IR85</accession>
<evidence type="ECO:0000313" key="7">
    <source>
        <dbReference type="EMBL" id="NZA01385.1"/>
    </source>
</evidence>
<gene>
    <name evidence="7" type="ORF">H0I39_05710</name>
</gene>
<proteinExistence type="predicted"/>